<dbReference type="SUPFAM" id="SSF63712">
    <property type="entry name" value="Nicotinic receptor ligand binding domain-like"/>
    <property type="match status" value="1"/>
</dbReference>
<comment type="caution">
    <text evidence="2">Lacks conserved residue(s) required for the propagation of feature annotation.</text>
</comment>
<feature type="compositionally biased region" description="Basic and acidic residues" evidence="3">
    <location>
        <begin position="1"/>
        <end position="15"/>
    </location>
</feature>
<feature type="disulfide bond" evidence="2">
    <location>
        <begin position="336"/>
        <end position="351"/>
    </location>
</feature>
<dbReference type="Gene3D" id="4.10.400.10">
    <property type="entry name" value="Low-density Lipoprotein Receptor"/>
    <property type="match status" value="1"/>
</dbReference>
<dbReference type="Gene3D" id="2.70.170.10">
    <property type="entry name" value="Neurotransmitter-gated ion-channel ligand-binding domain"/>
    <property type="match status" value="1"/>
</dbReference>
<comment type="caution">
    <text evidence="4">The sequence shown here is derived from an EMBL/GenBank/DDBJ whole genome shotgun (WGS) entry which is preliminary data.</text>
</comment>
<dbReference type="InterPro" id="IPR036734">
    <property type="entry name" value="Neur_chan_lig-bd_sf"/>
</dbReference>
<dbReference type="Proteomes" id="UP000326759">
    <property type="component" value="Unassembled WGS sequence"/>
</dbReference>
<dbReference type="PROSITE" id="PS50068">
    <property type="entry name" value="LDLRA_2"/>
    <property type="match status" value="1"/>
</dbReference>
<evidence type="ECO:0000256" key="2">
    <source>
        <dbReference type="PROSITE-ProRule" id="PRU00124"/>
    </source>
</evidence>
<dbReference type="InterPro" id="IPR036055">
    <property type="entry name" value="LDL_receptor-like_sf"/>
</dbReference>
<evidence type="ECO:0000313" key="5">
    <source>
        <dbReference type="Proteomes" id="UP000326759"/>
    </source>
</evidence>
<dbReference type="SUPFAM" id="SSF57424">
    <property type="entry name" value="LDL receptor-like module"/>
    <property type="match status" value="1"/>
</dbReference>
<organism evidence="4 5">
    <name type="scientific">Armadillidium nasatum</name>
    <dbReference type="NCBI Taxonomy" id="96803"/>
    <lineage>
        <taxon>Eukaryota</taxon>
        <taxon>Metazoa</taxon>
        <taxon>Ecdysozoa</taxon>
        <taxon>Arthropoda</taxon>
        <taxon>Crustacea</taxon>
        <taxon>Multicrustacea</taxon>
        <taxon>Malacostraca</taxon>
        <taxon>Eumalacostraca</taxon>
        <taxon>Peracarida</taxon>
        <taxon>Isopoda</taxon>
        <taxon>Oniscidea</taxon>
        <taxon>Crinocheta</taxon>
        <taxon>Armadillidiidae</taxon>
        <taxon>Armadillidium</taxon>
    </lineage>
</organism>
<evidence type="ECO:0000256" key="3">
    <source>
        <dbReference type="SAM" id="MobiDB-lite"/>
    </source>
</evidence>
<evidence type="ECO:0000313" key="4">
    <source>
        <dbReference type="EMBL" id="KAB7507684.1"/>
    </source>
</evidence>
<dbReference type="InterPro" id="IPR002172">
    <property type="entry name" value="LDrepeatLR_classA_rpt"/>
</dbReference>
<dbReference type="AlphaFoldDB" id="A0A5N5TNC4"/>
<reference evidence="4 5" key="1">
    <citation type="journal article" date="2019" name="PLoS Biol.">
        <title>Sex chromosomes control vertical transmission of feminizing Wolbachia symbionts in an isopod.</title>
        <authorList>
            <person name="Becking T."/>
            <person name="Chebbi M.A."/>
            <person name="Giraud I."/>
            <person name="Moumen B."/>
            <person name="Laverre T."/>
            <person name="Caubet Y."/>
            <person name="Peccoud J."/>
            <person name="Gilbert C."/>
            <person name="Cordaux R."/>
        </authorList>
    </citation>
    <scope>NUCLEOTIDE SEQUENCE [LARGE SCALE GENOMIC DNA]</scope>
    <source>
        <strain evidence="4">ANa2</strain>
        <tissue evidence="4">Whole body excluding digestive tract and cuticle</tissue>
    </source>
</reference>
<sequence length="481" mass="56262">MKIYFTDESKAENHNPEMPSDIPFGENSSFSSFIPKDGNASICFGNPYASNSSYNISIAGVHVMHNQLTRISDNDNCIEYLKNNDLQDFADHIWNSNNDTQRHYITEICLDTFAIPFIYESLNYAEHTQICNRLDGRLLHLEEVWYFRRYLQKFFSGKESSSFSIKENNPTPEIWLFGGTTQFSFKDFCPLLSFPSTISVNSTFGMEERPCFFNLKFCFCIVPHITDFNYYGQLIKFEKNLYIVRRTFSSVNMDFPFSIEGILGTLIRPRKDKWVLYNMFHNEDEAYEIRSTLPVGRQNWTSRKDGKEHLLTITHCRSNEEFECSNGTCLPWNVRCNGVVDCLDKSDEEKCNKLVKDEGYSVHVPPLPRRNEKSLYIYYNVTLFNIYDITSTRTSIKIQVEINLSWHDKRIQFWNIAKNENINMKDIWKPELTLVGNAYPGYKITIDEDEFHESCESDPESFEGKDSRIFSYSDPYMVTIC</sequence>
<protein>
    <submittedName>
        <fullName evidence="4">Uncharacterized protein</fullName>
    </submittedName>
</protein>
<dbReference type="GO" id="GO:0016020">
    <property type="term" value="C:membrane"/>
    <property type="evidence" value="ECO:0007669"/>
    <property type="project" value="InterPro"/>
</dbReference>
<dbReference type="CDD" id="cd00112">
    <property type="entry name" value="LDLa"/>
    <property type="match status" value="1"/>
</dbReference>
<feature type="disulfide bond" evidence="2">
    <location>
        <begin position="324"/>
        <end position="342"/>
    </location>
</feature>
<dbReference type="OrthoDB" id="547680at2759"/>
<dbReference type="PROSITE" id="PS01209">
    <property type="entry name" value="LDLRA_1"/>
    <property type="match status" value="1"/>
</dbReference>
<dbReference type="SMART" id="SM00192">
    <property type="entry name" value="LDLa"/>
    <property type="match status" value="1"/>
</dbReference>
<proteinExistence type="predicted"/>
<dbReference type="EMBL" id="SEYY01000264">
    <property type="protein sequence ID" value="KAB7507684.1"/>
    <property type="molecule type" value="Genomic_DNA"/>
</dbReference>
<dbReference type="InterPro" id="IPR023415">
    <property type="entry name" value="LDLR_class-A_CS"/>
</dbReference>
<dbReference type="Pfam" id="PF00057">
    <property type="entry name" value="Ldl_recept_a"/>
    <property type="match status" value="1"/>
</dbReference>
<feature type="region of interest" description="Disordered" evidence="3">
    <location>
        <begin position="1"/>
        <end position="21"/>
    </location>
</feature>
<name>A0A5N5TNC4_9CRUS</name>
<keyword evidence="1 2" id="KW-1015">Disulfide bond</keyword>
<dbReference type="GO" id="GO:0005230">
    <property type="term" value="F:extracellular ligand-gated monoatomic ion channel activity"/>
    <property type="evidence" value="ECO:0007669"/>
    <property type="project" value="InterPro"/>
</dbReference>
<keyword evidence="5" id="KW-1185">Reference proteome</keyword>
<gene>
    <name evidence="4" type="ORF">Anas_10924</name>
</gene>
<evidence type="ECO:0000256" key="1">
    <source>
        <dbReference type="ARBA" id="ARBA00023157"/>
    </source>
</evidence>
<accession>A0A5N5TNC4</accession>